<evidence type="ECO:0000256" key="1">
    <source>
        <dbReference type="SAM" id="Phobius"/>
    </source>
</evidence>
<reference evidence="2 3" key="1">
    <citation type="submission" date="2016-09" db="EMBL/GenBank/DDBJ databases">
        <title>Extensive genetic diversity and differential bi-allelic expression allows diatom success in the polar Southern Ocean.</title>
        <authorList>
            <consortium name="DOE Joint Genome Institute"/>
            <person name="Mock T."/>
            <person name="Otillar R.P."/>
            <person name="Strauss J."/>
            <person name="Dupont C."/>
            <person name="Frickenhaus S."/>
            <person name="Maumus F."/>
            <person name="Mcmullan M."/>
            <person name="Sanges R."/>
            <person name="Schmutz J."/>
            <person name="Toseland A."/>
            <person name="Valas R."/>
            <person name="Veluchamy A."/>
            <person name="Ward B.J."/>
            <person name="Allen A."/>
            <person name="Barry K."/>
            <person name="Falciatore A."/>
            <person name="Ferrante M."/>
            <person name="Fortunato A.E."/>
            <person name="Gloeckner G."/>
            <person name="Gruber A."/>
            <person name="Hipkin R."/>
            <person name="Janech M."/>
            <person name="Kroth P."/>
            <person name="Leese F."/>
            <person name="Lindquist E."/>
            <person name="Lyon B.R."/>
            <person name="Martin J."/>
            <person name="Mayer C."/>
            <person name="Parker M."/>
            <person name="Quesneville H."/>
            <person name="Raymond J."/>
            <person name="Uhlig C."/>
            <person name="Valentin K.U."/>
            <person name="Worden A.Z."/>
            <person name="Armbrust E.V."/>
            <person name="Bowler C."/>
            <person name="Green B."/>
            <person name="Moulton V."/>
            <person name="Van Oosterhout C."/>
            <person name="Grigoriev I."/>
        </authorList>
    </citation>
    <scope>NUCLEOTIDE SEQUENCE [LARGE SCALE GENOMIC DNA]</scope>
    <source>
        <strain evidence="2 3">CCMP1102</strain>
    </source>
</reference>
<feature type="transmembrane region" description="Helical" evidence="1">
    <location>
        <begin position="318"/>
        <end position="338"/>
    </location>
</feature>
<dbReference type="KEGG" id="fcy:FRACYDRAFT_238435"/>
<accession>A0A1E7FIP3</accession>
<evidence type="ECO:0000313" key="3">
    <source>
        <dbReference type="Proteomes" id="UP000095751"/>
    </source>
</evidence>
<evidence type="ECO:0000313" key="2">
    <source>
        <dbReference type="EMBL" id="OEU18004.1"/>
    </source>
</evidence>
<name>A0A1E7FIP3_9STRA</name>
<dbReference type="AlphaFoldDB" id="A0A1E7FIP3"/>
<dbReference type="InParanoid" id="A0A1E7FIP3"/>
<gene>
    <name evidence="2" type="ORF">FRACYDRAFT_238435</name>
</gene>
<protein>
    <submittedName>
        <fullName evidence="2">Uncharacterized protein</fullName>
    </submittedName>
</protein>
<keyword evidence="1" id="KW-0812">Transmembrane</keyword>
<dbReference type="EMBL" id="KV784357">
    <property type="protein sequence ID" value="OEU18004.1"/>
    <property type="molecule type" value="Genomic_DNA"/>
</dbReference>
<sequence>MSTSISSLVTTAGYASSIDCPCIDVSSLFISAANCVVGNGNSINNLELLPTDGPGLGVSVYGSSTGNHASTCFPLMYGSGSCNQHDISVHPSCQVVDDDDNNLPISLPEFCYESFCYVDYNKCKDSKEIFRRTDQFGFLETDIYYSYSTCNSTANYYTEYVSTQAVKDKFITTTVPEFWYPVHYKISANGSHNDVSEQDYLNDTIPWEGWLMDYLDAIVDVSDISGLNYTHRSGGSAVVVTSSVYTASVYDIQAGLSCLSPSFFWITTERLQMTSFTTPLAIDKIMLYIKNPSSDKNKETGSLLANVLKFAKPFEPTLWLILLITMVLVSMMGVWFANKDGTRNKWWYKLRDEAFIEGTVYYRTTTLLSIFFDSFLASANDGFGQSVEFDMASTLSKKLLNFGFSFLILHVDDADFILLLSFFVVSRKDSSSDCCMA</sequence>
<keyword evidence="1" id="KW-1133">Transmembrane helix</keyword>
<proteinExistence type="predicted"/>
<keyword evidence="3" id="KW-1185">Reference proteome</keyword>
<dbReference type="OrthoDB" id="203830at2759"/>
<organism evidence="2 3">
    <name type="scientific">Fragilariopsis cylindrus CCMP1102</name>
    <dbReference type="NCBI Taxonomy" id="635003"/>
    <lineage>
        <taxon>Eukaryota</taxon>
        <taxon>Sar</taxon>
        <taxon>Stramenopiles</taxon>
        <taxon>Ochrophyta</taxon>
        <taxon>Bacillariophyta</taxon>
        <taxon>Bacillariophyceae</taxon>
        <taxon>Bacillariophycidae</taxon>
        <taxon>Bacillariales</taxon>
        <taxon>Bacillariaceae</taxon>
        <taxon>Fragilariopsis</taxon>
    </lineage>
</organism>
<keyword evidence="1" id="KW-0472">Membrane</keyword>
<dbReference type="Proteomes" id="UP000095751">
    <property type="component" value="Unassembled WGS sequence"/>
</dbReference>